<dbReference type="Gene3D" id="3.10.450.50">
    <property type="match status" value="1"/>
</dbReference>
<evidence type="ECO:0000313" key="1">
    <source>
        <dbReference type="EMBL" id="KKN08797.1"/>
    </source>
</evidence>
<proteinExistence type="predicted"/>
<organism evidence="1">
    <name type="scientific">marine sediment metagenome</name>
    <dbReference type="NCBI Taxonomy" id="412755"/>
    <lineage>
        <taxon>unclassified sequences</taxon>
        <taxon>metagenomes</taxon>
        <taxon>ecological metagenomes</taxon>
    </lineage>
</organism>
<gene>
    <name evidence="1" type="ORF">LCGC14_1052990</name>
</gene>
<sequence length="85" mass="9819">MNSDTGQILPQEEIDKMNAIMKAKFLPIKEQLMTIKQKETMQVSKFDSRSALGKIRVQHRNSMRNKPCPCGSGTKFKKCCWNKTR</sequence>
<name>A0A0F9NA63_9ZZZZ</name>
<accession>A0A0F9NA63</accession>
<reference evidence="1" key="1">
    <citation type="journal article" date="2015" name="Nature">
        <title>Complex archaea that bridge the gap between prokaryotes and eukaryotes.</title>
        <authorList>
            <person name="Spang A."/>
            <person name="Saw J.H."/>
            <person name="Jorgensen S.L."/>
            <person name="Zaremba-Niedzwiedzka K."/>
            <person name="Martijn J."/>
            <person name="Lind A.E."/>
            <person name="van Eijk R."/>
            <person name="Schleper C."/>
            <person name="Guy L."/>
            <person name="Ettema T.J."/>
        </authorList>
    </citation>
    <scope>NUCLEOTIDE SEQUENCE</scope>
</reference>
<comment type="caution">
    <text evidence="1">The sequence shown here is derived from an EMBL/GenBank/DDBJ whole genome shotgun (WGS) entry which is preliminary data.</text>
</comment>
<dbReference type="EMBL" id="LAZR01004415">
    <property type="protein sequence ID" value="KKN08797.1"/>
    <property type="molecule type" value="Genomic_DNA"/>
</dbReference>
<dbReference type="AlphaFoldDB" id="A0A0F9NA63"/>
<dbReference type="InterPro" id="IPR004027">
    <property type="entry name" value="SEC_C_motif"/>
</dbReference>
<evidence type="ECO:0008006" key="2">
    <source>
        <dbReference type="Google" id="ProtNLM"/>
    </source>
</evidence>
<protein>
    <recommendedName>
        <fullName evidence="2">SecA Wing/Scaffold domain-containing protein</fullName>
    </recommendedName>
</protein>
<dbReference type="SUPFAM" id="SSF103642">
    <property type="entry name" value="Sec-C motif"/>
    <property type="match status" value="1"/>
</dbReference>
<dbReference type="Pfam" id="PF02810">
    <property type="entry name" value="SEC-C"/>
    <property type="match status" value="1"/>
</dbReference>